<comment type="catalytic activity">
    <reaction evidence="1">
        <text>ATP + protein L-histidine = ADP + protein N-phospho-L-histidine.</text>
        <dbReference type="EC" id="2.7.13.3"/>
    </reaction>
</comment>
<dbReference type="InterPro" id="IPR000700">
    <property type="entry name" value="PAS-assoc_C"/>
</dbReference>
<dbReference type="Pfam" id="PF13426">
    <property type="entry name" value="PAS_9"/>
    <property type="match status" value="1"/>
</dbReference>
<dbReference type="PROSITE" id="PS50113">
    <property type="entry name" value="PAC"/>
    <property type="match status" value="3"/>
</dbReference>
<sequence length="894" mass="100764">MRYLCPLRYLDDTTQTSRPVSSVRLLAAQWLRGEVAANDVIEGVDYRDVPVLGVAKAIPGTDWFLIAKLDQAEIRALALPKIALLGLISGFILLTLFVGSLLLRHRQQMALATAIHDAQTERLAALEQLHASEQRFLATFEQAAVGIALVVPNGQWLRVNKRLCALLGYAETELLNLRFQDISHPDDINHDLILVERLLNGDIETYALDKRYIRQNGDLIWGHLTVSLVRQPNGAPDYFISVIEDISARKAAELRLALWNDAFIKAELNLAIGDPVHQRLVAVNPAFAKRRGYRPEELIGMPVAALFPADRVAETLMALQQADATGHCVFETEHLSKDGERFPVLLDVTVTQTDDSRSAMRIVYALDISAHKAATAALRDSEARLREAQRIAGIGHWEWDIPTNTHHWSEEVYRIYGRDPTLPAALYPEVMQYFTAKSWSNLTQYVQEALTHGAAYQCDAEVVCPDGSTRWITARGEPVFDATGQVILLRGTVQDITTRKKAEQALNASRQRFQDIVDASADWVWEVDSQARYTYASEGVQTVLGYTPAEILGRSAFDLMPANEAVRVAAEFSDIVARGASFRDLENINQHRDGRLLYVYSTGMPIHDDDGRIIGYRGLDGDVTEKRLAEIALRDSQQLLETLFSNIPDLVWLKDPDGVYITCNRRFENLYGLSKTQIVGRTDYDFTSSEQADFFRANDQAVIAAGQPRSNEEELTFASDGHREWVQVIKTPVAQADASTTRRFGGSGLGLAISRRFVELMGGSLKLNSTLGVGSTFWFELIFDVLETTPTQYTEDESARIRVLIVDDNPVVREGQPLRLRHSAGRRRRWRRDSKHYAMFWVMRHFRELRRWCSWIGANPDPMFLASQTRFVTRSRLRRDRCCFCSPPITAPAY</sequence>
<dbReference type="CDD" id="cd00130">
    <property type="entry name" value="PAS"/>
    <property type="match status" value="5"/>
</dbReference>
<keyword evidence="4" id="KW-0808">Transferase</keyword>
<dbReference type="PROSITE" id="PS50112">
    <property type="entry name" value="PAS"/>
    <property type="match status" value="3"/>
</dbReference>
<evidence type="ECO:0000256" key="1">
    <source>
        <dbReference type="ARBA" id="ARBA00000085"/>
    </source>
</evidence>
<dbReference type="InterPro" id="IPR000014">
    <property type="entry name" value="PAS"/>
</dbReference>
<dbReference type="InterPro" id="IPR013655">
    <property type="entry name" value="PAS_fold_3"/>
</dbReference>
<dbReference type="Pfam" id="PF08448">
    <property type="entry name" value="PAS_4"/>
    <property type="match status" value="2"/>
</dbReference>
<dbReference type="EMBL" id="FNOW01000018">
    <property type="protein sequence ID" value="SDX88936.1"/>
    <property type="molecule type" value="Genomic_DNA"/>
</dbReference>
<evidence type="ECO:0000256" key="2">
    <source>
        <dbReference type="ARBA" id="ARBA00012438"/>
    </source>
</evidence>
<feature type="domain" description="PAC" evidence="8">
    <location>
        <begin position="456"/>
        <end position="508"/>
    </location>
</feature>
<keyword evidence="6" id="KW-0472">Membrane</keyword>
<feature type="domain" description="PAC" evidence="8">
    <location>
        <begin position="583"/>
        <end position="635"/>
    </location>
</feature>
<dbReference type="InterPro" id="IPR052162">
    <property type="entry name" value="Sensor_kinase/Photoreceptor"/>
</dbReference>
<feature type="transmembrane region" description="Helical" evidence="6">
    <location>
        <begin position="82"/>
        <end position="103"/>
    </location>
</feature>
<feature type="domain" description="PAS" evidence="7">
    <location>
        <begin position="509"/>
        <end position="579"/>
    </location>
</feature>
<dbReference type="SMART" id="SM00086">
    <property type="entry name" value="PAC"/>
    <property type="match status" value="4"/>
</dbReference>
<name>A0A1H3FD82_ALLWA</name>
<dbReference type="GO" id="GO:0004673">
    <property type="term" value="F:protein histidine kinase activity"/>
    <property type="evidence" value="ECO:0007669"/>
    <property type="project" value="UniProtKB-EC"/>
</dbReference>
<feature type="domain" description="PAS" evidence="7">
    <location>
        <begin position="132"/>
        <end position="202"/>
    </location>
</feature>
<dbReference type="InterPro" id="IPR036890">
    <property type="entry name" value="HATPase_C_sf"/>
</dbReference>
<feature type="domain" description="PAS" evidence="7">
    <location>
        <begin position="636"/>
        <end position="706"/>
    </location>
</feature>
<dbReference type="Gene3D" id="2.10.70.100">
    <property type="match status" value="1"/>
</dbReference>
<dbReference type="PANTHER" id="PTHR43304">
    <property type="entry name" value="PHYTOCHROME-LIKE PROTEIN CPH1"/>
    <property type="match status" value="1"/>
</dbReference>
<dbReference type="InterPro" id="IPR004358">
    <property type="entry name" value="Sig_transdc_His_kin-like_C"/>
</dbReference>
<reference evidence="10" key="1">
    <citation type="submission" date="2016-10" db="EMBL/GenBank/DDBJ databases">
        <authorList>
            <person name="Varghese N."/>
            <person name="Submissions S."/>
        </authorList>
    </citation>
    <scope>NUCLEOTIDE SEQUENCE [LARGE SCALE GENOMIC DNA]</scope>
    <source>
        <strain evidence="10">DSM 173</strain>
    </source>
</reference>
<evidence type="ECO:0000259" key="7">
    <source>
        <dbReference type="PROSITE" id="PS50112"/>
    </source>
</evidence>
<dbReference type="InterPro" id="IPR013656">
    <property type="entry name" value="PAS_4"/>
</dbReference>
<dbReference type="SUPFAM" id="SSF55785">
    <property type="entry name" value="PYP-like sensor domain (PAS domain)"/>
    <property type="match status" value="5"/>
</dbReference>
<evidence type="ECO:0000256" key="3">
    <source>
        <dbReference type="ARBA" id="ARBA00022553"/>
    </source>
</evidence>
<evidence type="ECO:0000259" key="8">
    <source>
        <dbReference type="PROSITE" id="PS50113"/>
    </source>
</evidence>
<gene>
    <name evidence="9" type="ORF">SAMN05421644_1185</name>
</gene>
<dbReference type="Pfam" id="PF08447">
    <property type="entry name" value="PAS_3"/>
    <property type="match status" value="2"/>
</dbReference>
<dbReference type="InterPro" id="IPR001610">
    <property type="entry name" value="PAC"/>
</dbReference>
<keyword evidence="6" id="KW-1133">Transmembrane helix</keyword>
<dbReference type="Gene3D" id="3.30.450.20">
    <property type="entry name" value="PAS domain"/>
    <property type="match status" value="5"/>
</dbReference>
<dbReference type="InterPro" id="IPR035965">
    <property type="entry name" value="PAS-like_dom_sf"/>
</dbReference>
<keyword evidence="5" id="KW-0418">Kinase</keyword>
<dbReference type="EC" id="2.7.13.3" evidence="2"/>
<dbReference type="NCBIfam" id="TIGR00229">
    <property type="entry name" value="sensory_box"/>
    <property type="match status" value="5"/>
</dbReference>
<protein>
    <recommendedName>
        <fullName evidence="2">histidine kinase</fullName>
        <ecNumber evidence="2">2.7.13.3</ecNumber>
    </recommendedName>
</protein>
<accession>A0A1H3FD82</accession>
<evidence type="ECO:0000256" key="5">
    <source>
        <dbReference type="ARBA" id="ARBA00022777"/>
    </source>
</evidence>
<dbReference type="SUPFAM" id="SSF55874">
    <property type="entry name" value="ATPase domain of HSP90 chaperone/DNA topoisomerase II/histidine kinase"/>
    <property type="match status" value="1"/>
</dbReference>
<dbReference type="RefSeq" id="WP_091333433.1">
    <property type="nucleotide sequence ID" value="NZ_FNOW01000018.1"/>
</dbReference>
<dbReference type="PRINTS" id="PR00344">
    <property type="entry name" value="BCTRLSENSOR"/>
</dbReference>
<evidence type="ECO:0000256" key="4">
    <source>
        <dbReference type="ARBA" id="ARBA00022679"/>
    </source>
</evidence>
<keyword evidence="6" id="KW-0812">Transmembrane</keyword>
<proteinExistence type="predicted"/>
<feature type="domain" description="PAC" evidence="8">
    <location>
        <begin position="206"/>
        <end position="258"/>
    </location>
</feature>
<organism evidence="9 10">
    <name type="scientific">Allochromatium warmingii</name>
    <name type="common">Chromatium warmingii</name>
    <dbReference type="NCBI Taxonomy" id="61595"/>
    <lineage>
        <taxon>Bacteria</taxon>
        <taxon>Pseudomonadati</taxon>
        <taxon>Pseudomonadota</taxon>
        <taxon>Gammaproteobacteria</taxon>
        <taxon>Chromatiales</taxon>
        <taxon>Chromatiaceae</taxon>
        <taxon>Allochromatium</taxon>
    </lineage>
</organism>
<dbReference type="Proteomes" id="UP000198672">
    <property type="component" value="Unassembled WGS sequence"/>
</dbReference>
<keyword evidence="10" id="KW-1185">Reference proteome</keyword>
<dbReference type="STRING" id="61595.SAMN05421644_1185"/>
<dbReference type="AlphaFoldDB" id="A0A1H3FD82"/>
<evidence type="ECO:0000256" key="6">
    <source>
        <dbReference type="SAM" id="Phobius"/>
    </source>
</evidence>
<keyword evidence="3" id="KW-0597">Phosphoprotein</keyword>
<evidence type="ECO:0000313" key="9">
    <source>
        <dbReference type="EMBL" id="SDX88936.1"/>
    </source>
</evidence>
<dbReference type="SMART" id="SM00091">
    <property type="entry name" value="PAS"/>
    <property type="match status" value="4"/>
</dbReference>
<evidence type="ECO:0000313" key="10">
    <source>
        <dbReference type="Proteomes" id="UP000198672"/>
    </source>
</evidence>
<dbReference type="PANTHER" id="PTHR43304:SF1">
    <property type="entry name" value="PAC DOMAIN-CONTAINING PROTEIN"/>
    <property type="match status" value="1"/>
</dbReference>